<dbReference type="RefSeq" id="WP_090412273.1">
    <property type="nucleotide sequence ID" value="NZ_CAJKZB010000026.1"/>
</dbReference>
<dbReference type="AlphaFoldDB" id="A0A1I5IU98"/>
<gene>
    <name evidence="1" type="ORF">H0N91_06485</name>
</gene>
<organism evidence="1 2">
    <name type="scientific">Eubacterium callanderi</name>
    <dbReference type="NCBI Taxonomy" id="53442"/>
    <lineage>
        <taxon>Bacteria</taxon>
        <taxon>Bacillati</taxon>
        <taxon>Bacillota</taxon>
        <taxon>Clostridia</taxon>
        <taxon>Eubacteriales</taxon>
        <taxon>Eubacteriaceae</taxon>
        <taxon>Eubacterium</taxon>
    </lineage>
</organism>
<comment type="caution">
    <text evidence="1">The sequence shown here is derived from an EMBL/GenBank/DDBJ whole genome shotgun (WGS) entry which is preliminary data.</text>
</comment>
<protein>
    <submittedName>
        <fullName evidence="1">Uncharacterized protein</fullName>
    </submittedName>
</protein>
<proteinExistence type="predicted"/>
<reference evidence="1 2" key="1">
    <citation type="submission" date="2020-07" db="EMBL/GenBank/DDBJ databases">
        <title>Organ Donor 1.</title>
        <authorList>
            <person name="Marsh A.J."/>
            <person name="Azcarate-Peril M.A."/>
        </authorList>
    </citation>
    <scope>NUCLEOTIDE SEQUENCE [LARGE SCALE GENOMIC DNA]</scope>
    <source>
        <strain evidence="1 2">AMC0717</strain>
    </source>
</reference>
<dbReference type="Proteomes" id="UP000586254">
    <property type="component" value="Unassembled WGS sequence"/>
</dbReference>
<name>A0A1I5IU98_9FIRM</name>
<evidence type="ECO:0000313" key="2">
    <source>
        <dbReference type="Proteomes" id="UP000586254"/>
    </source>
</evidence>
<evidence type="ECO:0000313" key="1">
    <source>
        <dbReference type="EMBL" id="NZA37795.1"/>
    </source>
</evidence>
<dbReference type="EMBL" id="JACCKS010000006">
    <property type="protein sequence ID" value="NZA37795.1"/>
    <property type="molecule type" value="Genomic_DNA"/>
</dbReference>
<sequence length="87" mass="9831">MKKNNMLLVGFTVQGYDLRDGSGFEDFTAVVVSGSIIDVEYGLICSYRKRGFELTSVIRDETFAFNPTNLHHFFKNGSFEGLEVIQL</sequence>
<accession>A0A1I5IU98</accession>